<keyword evidence="3 7" id="KW-0694">RNA-binding</keyword>
<dbReference type="AlphaFoldDB" id="A0A2K9BSB4"/>
<dbReference type="GO" id="GO:0003735">
    <property type="term" value="F:structural constituent of ribosome"/>
    <property type="evidence" value="ECO:0007669"/>
    <property type="project" value="InterPro"/>
</dbReference>
<evidence type="ECO:0000256" key="6">
    <source>
        <dbReference type="ARBA" id="ARBA00035292"/>
    </source>
</evidence>
<evidence type="ECO:0000256" key="1">
    <source>
        <dbReference type="ARBA" id="ARBA00010605"/>
    </source>
</evidence>
<feature type="coiled-coil region" evidence="8">
    <location>
        <begin position="37"/>
        <end position="64"/>
    </location>
</feature>
<keyword evidence="12" id="KW-1185">Reference proteome</keyword>
<sequence>MKVIFLKDVKGQGKKDEVKEVSDGYARNYLLPNGLVKLATENSIKTLKTKLQTANEEEELAKAQTMLIKKAIEEVTLKFKLQVIDNKAFGSISNQDIADQLAKVYHITVDKRKFINFKNLNHIGLHYIRIKLDFGIEAKLKVEIKEV</sequence>
<dbReference type="InterPro" id="IPR020070">
    <property type="entry name" value="Ribosomal_bL9_N"/>
</dbReference>
<dbReference type="InterPro" id="IPR036791">
    <property type="entry name" value="Ribosomal_bL9_C_sf"/>
</dbReference>
<keyword evidence="8" id="KW-0175">Coiled coil</keyword>
<evidence type="ECO:0000313" key="11">
    <source>
        <dbReference type="EMBL" id="AUF83892.1"/>
    </source>
</evidence>
<dbReference type="RefSeq" id="WP_027048276.1">
    <property type="nucleotide sequence ID" value="NZ_CP025257.1"/>
</dbReference>
<dbReference type="Pfam" id="PF01281">
    <property type="entry name" value="Ribosomal_L9_N"/>
    <property type="match status" value="1"/>
</dbReference>
<dbReference type="EMBL" id="CP025257">
    <property type="protein sequence ID" value="AUF83892.1"/>
    <property type="molecule type" value="Genomic_DNA"/>
</dbReference>
<dbReference type="PANTHER" id="PTHR21368">
    <property type="entry name" value="50S RIBOSOMAL PROTEIN L9"/>
    <property type="match status" value="1"/>
</dbReference>
<dbReference type="HAMAP" id="MF_00503">
    <property type="entry name" value="Ribosomal_bL9"/>
    <property type="match status" value="1"/>
</dbReference>
<evidence type="ECO:0000259" key="9">
    <source>
        <dbReference type="Pfam" id="PF01281"/>
    </source>
</evidence>
<dbReference type="InterPro" id="IPR000244">
    <property type="entry name" value="Ribosomal_bL9"/>
</dbReference>
<dbReference type="Gene3D" id="3.40.5.10">
    <property type="entry name" value="Ribosomal protein L9, N-terminal domain"/>
    <property type="match status" value="1"/>
</dbReference>
<dbReference type="SUPFAM" id="SSF55658">
    <property type="entry name" value="L9 N-domain-like"/>
    <property type="match status" value="1"/>
</dbReference>
<dbReference type="GO" id="GO:0006412">
    <property type="term" value="P:translation"/>
    <property type="evidence" value="ECO:0007669"/>
    <property type="project" value="UniProtKB-UniRule"/>
</dbReference>
<feature type="domain" description="Ribosomal protein L9" evidence="9">
    <location>
        <begin position="1"/>
        <end position="47"/>
    </location>
</feature>
<dbReference type="InterPro" id="IPR036935">
    <property type="entry name" value="Ribosomal_bL9_N_sf"/>
</dbReference>
<dbReference type="Gene3D" id="3.10.430.100">
    <property type="entry name" value="Ribosomal protein L9, C-terminal domain"/>
    <property type="match status" value="1"/>
</dbReference>
<evidence type="ECO:0000256" key="8">
    <source>
        <dbReference type="SAM" id="Coils"/>
    </source>
</evidence>
<keyword evidence="2 7" id="KW-0699">rRNA-binding</keyword>
<dbReference type="NCBIfam" id="TIGR00158">
    <property type="entry name" value="L9"/>
    <property type="match status" value="1"/>
</dbReference>
<gene>
    <name evidence="7" type="primary">rplI</name>
    <name evidence="11" type="ORF">CXP39_03820</name>
</gene>
<evidence type="ECO:0000256" key="3">
    <source>
        <dbReference type="ARBA" id="ARBA00022884"/>
    </source>
</evidence>
<dbReference type="GO" id="GO:0019843">
    <property type="term" value="F:rRNA binding"/>
    <property type="evidence" value="ECO:0007669"/>
    <property type="project" value="UniProtKB-UniRule"/>
</dbReference>
<keyword evidence="4 7" id="KW-0689">Ribosomal protein</keyword>
<dbReference type="GO" id="GO:0005840">
    <property type="term" value="C:ribosome"/>
    <property type="evidence" value="ECO:0007669"/>
    <property type="project" value="UniProtKB-KW"/>
</dbReference>
<dbReference type="Proteomes" id="UP000233419">
    <property type="component" value="Chromosome"/>
</dbReference>
<dbReference type="KEGG" id="msyr:CXP39_03820"/>
<name>A0A2K9BSB4_9MOLU</name>
<proteinExistence type="inferred from homology"/>
<evidence type="ECO:0000259" key="10">
    <source>
        <dbReference type="Pfam" id="PF03948"/>
    </source>
</evidence>
<dbReference type="GO" id="GO:1990904">
    <property type="term" value="C:ribonucleoprotein complex"/>
    <property type="evidence" value="ECO:0007669"/>
    <property type="project" value="UniProtKB-KW"/>
</dbReference>
<dbReference type="InterPro" id="IPR020069">
    <property type="entry name" value="Ribosomal_bL9_C"/>
</dbReference>
<dbReference type="InterPro" id="IPR009027">
    <property type="entry name" value="Ribosomal_bL9/RNase_H1_N"/>
</dbReference>
<dbReference type="Pfam" id="PF03948">
    <property type="entry name" value="Ribosomal_L9_C"/>
    <property type="match status" value="1"/>
</dbReference>
<evidence type="ECO:0000313" key="12">
    <source>
        <dbReference type="Proteomes" id="UP000233419"/>
    </source>
</evidence>
<evidence type="ECO:0000256" key="5">
    <source>
        <dbReference type="ARBA" id="ARBA00023274"/>
    </source>
</evidence>
<organism evidence="11 12">
    <name type="scientific">Mesoplasma syrphidae</name>
    <dbReference type="NCBI Taxonomy" id="225999"/>
    <lineage>
        <taxon>Bacteria</taxon>
        <taxon>Bacillati</taxon>
        <taxon>Mycoplasmatota</taxon>
        <taxon>Mollicutes</taxon>
        <taxon>Entomoplasmatales</taxon>
        <taxon>Entomoplasmataceae</taxon>
        <taxon>Mesoplasma</taxon>
    </lineage>
</organism>
<dbReference type="OrthoDB" id="9788336at2"/>
<reference evidence="11 12" key="1">
    <citation type="submission" date="2017-12" db="EMBL/GenBank/DDBJ databases">
        <title>Mesoplasma syrphidae YJS, Complete Genome.</title>
        <authorList>
            <person name="Knight T.F."/>
            <person name="Citino T."/>
            <person name="Rubinstein R."/>
            <person name="Neuschaefer Z."/>
        </authorList>
    </citation>
    <scope>NUCLEOTIDE SEQUENCE [LARGE SCALE GENOMIC DNA]</scope>
    <source>
        <strain evidence="11 12">YJS</strain>
    </source>
</reference>
<keyword evidence="5 7" id="KW-0687">Ribonucleoprotein</keyword>
<evidence type="ECO:0000256" key="4">
    <source>
        <dbReference type="ARBA" id="ARBA00022980"/>
    </source>
</evidence>
<evidence type="ECO:0000256" key="2">
    <source>
        <dbReference type="ARBA" id="ARBA00022730"/>
    </source>
</evidence>
<comment type="function">
    <text evidence="7">Binds to the 23S rRNA.</text>
</comment>
<accession>A0A2K9BSB4</accession>
<evidence type="ECO:0000256" key="7">
    <source>
        <dbReference type="HAMAP-Rule" id="MF_00503"/>
    </source>
</evidence>
<protein>
    <recommendedName>
        <fullName evidence="6 7">Large ribosomal subunit protein bL9</fullName>
    </recommendedName>
</protein>
<dbReference type="InterPro" id="IPR020594">
    <property type="entry name" value="Ribosomal_bL9_bac/chp"/>
</dbReference>
<comment type="similarity">
    <text evidence="1 7">Belongs to the bacterial ribosomal protein bL9 family.</text>
</comment>
<dbReference type="SUPFAM" id="SSF55653">
    <property type="entry name" value="Ribosomal protein L9 C-domain"/>
    <property type="match status" value="1"/>
</dbReference>
<feature type="domain" description="Large ribosomal subunit protein bL9 C-terminal" evidence="10">
    <location>
        <begin position="68"/>
        <end position="145"/>
    </location>
</feature>